<dbReference type="GeneID" id="25908972"/>
<evidence type="ECO:0000259" key="2">
    <source>
        <dbReference type="Pfam" id="PF10180"/>
    </source>
</evidence>
<dbReference type="PANTHER" id="PTHR22306">
    <property type="entry name" value="CHROMOSOME 7 OPEN READING FRAME 50"/>
    <property type="match status" value="1"/>
</dbReference>
<evidence type="ECO:0000313" key="3">
    <source>
        <dbReference type="EMBL" id="KNC79127.1"/>
    </source>
</evidence>
<protein>
    <recommendedName>
        <fullName evidence="2">WKF domain-containing protein</fullName>
    </recommendedName>
</protein>
<sequence>MRTKKPNEKTAEDKKQKNIKAHSENKSESSGAATDNAPKDAEEAVTPNAAALEFLNKWHTDRENWKFQKVRNTYILKNMYDPYKIPKASFKIVLEYLDGLKGNARTKTQQDAEAELSKLSEKSTEGMTDTEVTVHKIILYRCKKVAQRTSLESE</sequence>
<proteinExistence type="predicted"/>
<dbReference type="AlphaFoldDB" id="A0A0L0FQR4"/>
<dbReference type="PANTHER" id="PTHR22306:SF2">
    <property type="entry name" value="CHROMOSOME 7 OPEN READING FRAME 50"/>
    <property type="match status" value="1"/>
</dbReference>
<dbReference type="Pfam" id="PF10180">
    <property type="entry name" value="WKF"/>
    <property type="match status" value="1"/>
</dbReference>
<dbReference type="EMBL" id="KQ242361">
    <property type="protein sequence ID" value="KNC79127.1"/>
    <property type="molecule type" value="Genomic_DNA"/>
</dbReference>
<dbReference type="OrthoDB" id="10261563at2759"/>
<dbReference type="InterPro" id="IPR019327">
    <property type="entry name" value="WKF"/>
</dbReference>
<dbReference type="Proteomes" id="UP000054560">
    <property type="component" value="Unassembled WGS sequence"/>
</dbReference>
<dbReference type="eggNOG" id="KOG4829">
    <property type="taxonomic scope" value="Eukaryota"/>
</dbReference>
<organism evidence="3 4">
    <name type="scientific">Sphaeroforma arctica JP610</name>
    <dbReference type="NCBI Taxonomy" id="667725"/>
    <lineage>
        <taxon>Eukaryota</taxon>
        <taxon>Ichthyosporea</taxon>
        <taxon>Ichthyophonida</taxon>
        <taxon>Sphaeroforma</taxon>
    </lineage>
</organism>
<evidence type="ECO:0000313" key="4">
    <source>
        <dbReference type="Proteomes" id="UP000054560"/>
    </source>
</evidence>
<dbReference type="RefSeq" id="XP_014153029.1">
    <property type="nucleotide sequence ID" value="XM_014297554.1"/>
</dbReference>
<reference evidence="3 4" key="1">
    <citation type="submission" date="2011-02" db="EMBL/GenBank/DDBJ databases">
        <title>The Genome Sequence of Sphaeroforma arctica JP610.</title>
        <authorList>
            <consortium name="The Broad Institute Genome Sequencing Platform"/>
            <person name="Russ C."/>
            <person name="Cuomo C."/>
            <person name="Young S.K."/>
            <person name="Zeng Q."/>
            <person name="Gargeya S."/>
            <person name="Alvarado L."/>
            <person name="Berlin A."/>
            <person name="Chapman S.B."/>
            <person name="Chen Z."/>
            <person name="Freedman E."/>
            <person name="Gellesch M."/>
            <person name="Goldberg J."/>
            <person name="Griggs A."/>
            <person name="Gujja S."/>
            <person name="Heilman E."/>
            <person name="Heiman D."/>
            <person name="Howarth C."/>
            <person name="Mehta T."/>
            <person name="Neiman D."/>
            <person name="Pearson M."/>
            <person name="Roberts A."/>
            <person name="Saif S."/>
            <person name="Shea T."/>
            <person name="Shenoy N."/>
            <person name="Sisk P."/>
            <person name="Stolte C."/>
            <person name="Sykes S."/>
            <person name="White J."/>
            <person name="Yandava C."/>
            <person name="Burger G."/>
            <person name="Gray M.W."/>
            <person name="Holland P.W.H."/>
            <person name="King N."/>
            <person name="Lang F.B.F."/>
            <person name="Roger A.J."/>
            <person name="Ruiz-Trillo I."/>
            <person name="Haas B."/>
            <person name="Nusbaum C."/>
            <person name="Birren B."/>
        </authorList>
    </citation>
    <scope>NUCLEOTIDE SEQUENCE [LARGE SCALE GENOMIC DNA]</scope>
    <source>
        <strain evidence="3 4">JP610</strain>
    </source>
</reference>
<dbReference type="STRING" id="667725.A0A0L0FQR4"/>
<feature type="compositionally biased region" description="Basic and acidic residues" evidence="1">
    <location>
        <begin position="1"/>
        <end position="27"/>
    </location>
</feature>
<gene>
    <name evidence="3" type="ORF">SARC_08468</name>
</gene>
<feature type="domain" description="WKF" evidence="2">
    <location>
        <begin position="53"/>
        <end position="113"/>
    </location>
</feature>
<feature type="region of interest" description="Disordered" evidence="1">
    <location>
        <begin position="1"/>
        <end position="45"/>
    </location>
</feature>
<evidence type="ECO:0000256" key="1">
    <source>
        <dbReference type="SAM" id="MobiDB-lite"/>
    </source>
</evidence>
<keyword evidence="4" id="KW-1185">Reference proteome</keyword>
<name>A0A0L0FQR4_9EUKA</name>
<accession>A0A0L0FQR4</accession>